<comment type="caution">
    <text evidence="1">The sequence shown here is derived from an EMBL/GenBank/DDBJ whole genome shotgun (WGS) entry which is preliminary data.</text>
</comment>
<dbReference type="AlphaFoldDB" id="A0A9P7ZGW1"/>
<protein>
    <submittedName>
        <fullName evidence="1">Uncharacterized protein</fullName>
    </submittedName>
</protein>
<proteinExistence type="predicted"/>
<reference evidence="1" key="1">
    <citation type="journal article" date="2021" name="IMA Fungus">
        <title>Genomic characterization of three marine fungi, including Emericellopsis atlantica sp. nov. with signatures of a generalist lifestyle and marine biomass degradation.</title>
        <authorList>
            <person name="Hagestad O.C."/>
            <person name="Hou L."/>
            <person name="Andersen J.H."/>
            <person name="Hansen E.H."/>
            <person name="Altermark B."/>
            <person name="Li C."/>
            <person name="Kuhnert E."/>
            <person name="Cox R.J."/>
            <person name="Crous P.W."/>
            <person name="Spatafora J.W."/>
            <person name="Lail K."/>
            <person name="Amirebrahimi M."/>
            <person name="Lipzen A."/>
            <person name="Pangilinan J."/>
            <person name="Andreopoulos W."/>
            <person name="Hayes R.D."/>
            <person name="Ng V."/>
            <person name="Grigoriev I.V."/>
            <person name="Jackson S.A."/>
            <person name="Sutton T.D.S."/>
            <person name="Dobson A.D.W."/>
            <person name="Rama T."/>
        </authorList>
    </citation>
    <scope>NUCLEOTIDE SEQUENCE</scope>
    <source>
        <strain evidence="1">TS7</strain>
    </source>
</reference>
<gene>
    <name evidence="1" type="ORF">F5Z01DRAFT_266558</name>
</gene>
<evidence type="ECO:0000313" key="1">
    <source>
        <dbReference type="EMBL" id="KAG9251785.1"/>
    </source>
</evidence>
<evidence type="ECO:0000313" key="2">
    <source>
        <dbReference type="Proteomes" id="UP000887229"/>
    </source>
</evidence>
<name>A0A9P7ZGW1_9HYPO</name>
<accession>A0A9P7ZGW1</accession>
<dbReference type="Proteomes" id="UP000887229">
    <property type="component" value="Unassembled WGS sequence"/>
</dbReference>
<dbReference type="EMBL" id="MU251266">
    <property type="protein sequence ID" value="KAG9251785.1"/>
    <property type="molecule type" value="Genomic_DNA"/>
</dbReference>
<organism evidence="1 2">
    <name type="scientific">Emericellopsis atlantica</name>
    <dbReference type="NCBI Taxonomy" id="2614577"/>
    <lineage>
        <taxon>Eukaryota</taxon>
        <taxon>Fungi</taxon>
        <taxon>Dikarya</taxon>
        <taxon>Ascomycota</taxon>
        <taxon>Pezizomycotina</taxon>
        <taxon>Sordariomycetes</taxon>
        <taxon>Hypocreomycetidae</taxon>
        <taxon>Hypocreales</taxon>
        <taxon>Bionectriaceae</taxon>
        <taxon>Emericellopsis</taxon>
    </lineage>
</organism>
<dbReference type="GeneID" id="70289538"/>
<dbReference type="RefSeq" id="XP_046115709.1">
    <property type="nucleotide sequence ID" value="XM_046258635.1"/>
</dbReference>
<sequence>MDPKVVPRIAPQRPVTLVRLCGRRASWRLAEAEPEVTRHRRSHCFVRMQNVQPAQPQLNLDYAQRPCITNCCHGACNNQQGIAKTGIPSHLLGLGRWKSRPAWFSAPVCDGCNYALQGPTPSPQRVRLPGTGLYRGTKSLDATYIDAQWTYYCRVDVHSWPGPGLACPAPTPCASQTAFATETAAQAVCLANNDYNFSSAGRWMETRVLDYSHSLQH</sequence>
<keyword evidence="2" id="KW-1185">Reference proteome</keyword>